<keyword evidence="2" id="KW-1133">Transmembrane helix</keyword>
<feature type="transmembrane region" description="Helical" evidence="2">
    <location>
        <begin position="241"/>
        <end position="264"/>
    </location>
</feature>
<dbReference type="RefSeq" id="WP_211602618.1">
    <property type="nucleotide sequence ID" value="NZ_JAGSNF010000010.1"/>
</dbReference>
<dbReference type="AlphaFoldDB" id="A0A941I0M0"/>
<feature type="region of interest" description="Disordered" evidence="1">
    <location>
        <begin position="1"/>
        <end position="23"/>
    </location>
</feature>
<feature type="transmembrane region" description="Helical" evidence="2">
    <location>
        <begin position="168"/>
        <end position="189"/>
    </location>
</feature>
<keyword evidence="2" id="KW-0472">Membrane</keyword>
<organism evidence="3 4">
    <name type="scientific">Phycicoccus avicenniae</name>
    <dbReference type="NCBI Taxonomy" id="2828860"/>
    <lineage>
        <taxon>Bacteria</taxon>
        <taxon>Bacillati</taxon>
        <taxon>Actinomycetota</taxon>
        <taxon>Actinomycetes</taxon>
        <taxon>Micrococcales</taxon>
        <taxon>Intrasporangiaceae</taxon>
        <taxon>Phycicoccus</taxon>
    </lineage>
</organism>
<feature type="transmembrane region" description="Helical" evidence="2">
    <location>
        <begin position="73"/>
        <end position="100"/>
    </location>
</feature>
<sequence length="269" mass="27530">MSTTTTTAGPTRPAGAAGPVPDGRPGVPLGRLLRVELRKLVDTRAGRWLLYASSAVAVVAVVAFLVWGSGEDATFAGLLGLTTLPLAIALPILGIMAATAEWSQRTGLVTFALEPHRGRVVAAKVLASVVLGAVVVVLATAGVALAYLVGSALRDGPADWSVPGSLGAGLALTLLVYLVQGVAFGLVFLNTPVAIVASLVLPTAFSIVSGLVTGFERVAVWLDLSLVTEPLTEGTMAGSDWAHLGTASLVWIGLPLVVGTWRVLTREVA</sequence>
<evidence type="ECO:0000313" key="3">
    <source>
        <dbReference type="EMBL" id="MBR7743361.1"/>
    </source>
</evidence>
<evidence type="ECO:0000256" key="2">
    <source>
        <dbReference type="SAM" id="Phobius"/>
    </source>
</evidence>
<keyword evidence="4" id="KW-1185">Reference proteome</keyword>
<feature type="compositionally biased region" description="Low complexity" evidence="1">
    <location>
        <begin position="1"/>
        <end position="19"/>
    </location>
</feature>
<comment type="caution">
    <text evidence="3">The sequence shown here is derived from an EMBL/GenBank/DDBJ whole genome shotgun (WGS) entry which is preliminary data.</text>
</comment>
<feature type="transmembrane region" description="Helical" evidence="2">
    <location>
        <begin position="48"/>
        <end position="67"/>
    </location>
</feature>
<evidence type="ECO:0000256" key="1">
    <source>
        <dbReference type="SAM" id="MobiDB-lite"/>
    </source>
</evidence>
<feature type="transmembrane region" description="Helical" evidence="2">
    <location>
        <begin position="196"/>
        <end position="221"/>
    </location>
</feature>
<dbReference type="Proteomes" id="UP000677016">
    <property type="component" value="Unassembled WGS sequence"/>
</dbReference>
<proteinExistence type="predicted"/>
<accession>A0A941I0M0</accession>
<feature type="transmembrane region" description="Helical" evidence="2">
    <location>
        <begin position="121"/>
        <end position="148"/>
    </location>
</feature>
<keyword evidence="2" id="KW-0812">Transmembrane</keyword>
<name>A0A941I0M0_9MICO</name>
<evidence type="ECO:0000313" key="4">
    <source>
        <dbReference type="Proteomes" id="UP000677016"/>
    </source>
</evidence>
<dbReference type="EMBL" id="JAGSNF010000010">
    <property type="protein sequence ID" value="MBR7743361.1"/>
    <property type="molecule type" value="Genomic_DNA"/>
</dbReference>
<protein>
    <submittedName>
        <fullName evidence="3">ABC transporter permease</fullName>
    </submittedName>
</protein>
<reference evidence="3" key="1">
    <citation type="submission" date="2021-04" db="EMBL/GenBank/DDBJ databases">
        <title>Phycicoccus avicenniae sp. nov., a novel endophytic actinomycetes isolated from branch of Avicennia mariana.</title>
        <authorList>
            <person name="Tuo L."/>
        </authorList>
    </citation>
    <scope>NUCLEOTIDE SEQUENCE</scope>
    <source>
        <strain evidence="3">BSK3Z-2</strain>
    </source>
</reference>
<gene>
    <name evidence="3" type="ORF">KC207_08675</name>
</gene>